<dbReference type="AlphaFoldDB" id="A0A0F9N6I9"/>
<protein>
    <recommendedName>
        <fullName evidence="2">Calcineurin-like phosphoesterase domain-containing protein</fullName>
    </recommendedName>
</protein>
<accession>A0A0F9N6I9</accession>
<proteinExistence type="predicted"/>
<organism evidence="1">
    <name type="scientific">marine sediment metagenome</name>
    <dbReference type="NCBI Taxonomy" id="412755"/>
    <lineage>
        <taxon>unclassified sequences</taxon>
        <taxon>metagenomes</taxon>
        <taxon>ecological metagenomes</taxon>
    </lineage>
</organism>
<sequence length="288" mass="32384">MELWEQQVESQPSLTLPWNETLIMPIGDIQYGAPGVDLDKLKRHMEWGMKQGAYFVGMGDYVDMASPSNRRAIQIAGFYDSTLDALGEIAMQHLDRVHDVFKGTEDRWLGIIEGHHYFEFEDGTTSDTILADRLCTPFLGTCSIVNLKFRDDMVKGRHTINCQMWVHHGQGSGATMAAPLNKLEKMMARFPSVDIFLLGHYSRKVGYPVDALVPIFGKHPRLKAKRRILACTGGFMKGYTVGSKRKGRAQGSYVEQGMLPPTNLGGILIKVRPVHTQDEDRLDMNVEL</sequence>
<evidence type="ECO:0000313" key="1">
    <source>
        <dbReference type="EMBL" id="KKN15240.1"/>
    </source>
</evidence>
<evidence type="ECO:0008006" key="2">
    <source>
        <dbReference type="Google" id="ProtNLM"/>
    </source>
</evidence>
<reference evidence="1" key="1">
    <citation type="journal article" date="2015" name="Nature">
        <title>Complex archaea that bridge the gap between prokaryotes and eukaryotes.</title>
        <authorList>
            <person name="Spang A."/>
            <person name="Saw J.H."/>
            <person name="Jorgensen S.L."/>
            <person name="Zaremba-Niedzwiedzka K."/>
            <person name="Martijn J."/>
            <person name="Lind A.E."/>
            <person name="van Eijk R."/>
            <person name="Schleper C."/>
            <person name="Guy L."/>
            <person name="Ettema T.J."/>
        </authorList>
    </citation>
    <scope>NUCLEOTIDE SEQUENCE</scope>
</reference>
<comment type="caution">
    <text evidence="1">The sequence shown here is derived from an EMBL/GenBank/DDBJ whole genome shotgun (WGS) entry which is preliminary data.</text>
</comment>
<dbReference type="EMBL" id="LAZR01003731">
    <property type="protein sequence ID" value="KKN15240.1"/>
    <property type="molecule type" value="Genomic_DNA"/>
</dbReference>
<name>A0A0F9N6I9_9ZZZZ</name>
<gene>
    <name evidence="1" type="ORF">LCGC14_0988080</name>
</gene>